<dbReference type="SUPFAM" id="SSF49464">
    <property type="entry name" value="Carboxypeptidase regulatory domain-like"/>
    <property type="match status" value="1"/>
</dbReference>
<name>A0A848LSJ7_9BACT</name>
<dbReference type="InterPro" id="IPR001478">
    <property type="entry name" value="PDZ"/>
</dbReference>
<dbReference type="InterPro" id="IPR036034">
    <property type="entry name" value="PDZ_sf"/>
</dbReference>
<dbReference type="Pfam" id="PF17820">
    <property type="entry name" value="PDZ_6"/>
    <property type="match status" value="1"/>
</dbReference>
<evidence type="ECO:0000313" key="4">
    <source>
        <dbReference type="Proteomes" id="UP000518300"/>
    </source>
</evidence>
<dbReference type="GO" id="GO:0030246">
    <property type="term" value="F:carbohydrate binding"/>
    <property type="evidence" value="ECO:0007669"/>
    <property type="project" value="InterPro"/>
</dbReference>
<accession>A0A848LSJ7</accession>
<feature type="domain" description="PDZ" evidence="2">
    <location>
        <begin position="540"/>
        <end position="613"/>
    </location>
</feature>
<dbReference type="Pfam" id="PF13620">
    <property type="entry name" value="CarboxypepD_reg"/>
    <property type="match status" value="3"/>
</dbReference>
<evidence type="ECO:0000313" key="3">
    <source>
        <dbReference type="EMBL" id="NMO20915.1"/>
    </source>
</evidence>
<feature type="compositionally biased region" description="Low complexity" evidence="1">
    <location>
        <begin position="54"/>
        <end position="72"/>
    </location>
</feature>
<dbReference type="InterPro" id="IPR041489">
    <property type="entry name" value="PDZ_6"/>
</dbReference>
<feature type="region of interest" description="Disordered" evidence="1">
    <location>
        <begin position="34"/>
        <end position="92"/>
    </location>
</feature>
<dbReference type="SUPFAM" id="SSF50156">
    <property type="entry name" value="PDZ domain-like"/>
    <property type="match status" value="1"/>
</dbReference>
<sequence>MADTKRRYAGWVALGVLLLGLALWFLARRSDAPPAMATGKSATSPAPTNPASGTAATPESARPAPSSEARSPVLQLPSARRTEAPAGAPGAFSGRVVSATSGQGVPGAELTFAGPSGAASTRTDEAGVFRFLPDQDGLWQVASIRAEGFLPFGPDWGQSPVRLTARPGSGVDGLLLALTPEESWTVRVEDAAGKPLAGAQVRLLTGRSGETVLFPTEDQFTTGAEGEVQLRAPEDSTVEARHAGHAPARGALTSRVPSRRLVLRLKGEAAGGTEVLAGRVVDDSGTAVAGAGVRAVPPRNMRLPGAEGTGTPVAETLTDADGRFVLERLSPGRYDVFAGILGRVSTTAPGVEAGRRDLVLTLARGARLTGRVRDAQGAPVASFRLEMQQHKGPLEREYGATLTVVDPEGRFTVEGLAPGTYTLRVGAHGLAPSAMQVSVAPDAKEVGPVEVTLAPGARLEGQVVKAGGGGPISGARVQVEGGLYGASLATVFDAMTDASGRFVLEGLAPGTLSLSVSARGHDTRIVDRVAVGPGAPPPPPIGLNPVKEGEAERVEMVGIGTVLGPRDDVLMLGTIIPGGGAHEAGLQAGDAIVSIDGTLVVEMGFPTAVQRIRGPEGSRIQLGIRRAGRSEVETVWVVRRKIQV</sequence>
<proteinExistence type="predicted"/>
<organism evidence="3 4">
    <name type="scientific">Pyxidicoccus fallax</name>
    <dbReference type="NCBI Taxonomy" id="394095"/>
    <lineage>
        <taxon>Bacteria</taxon>
        <taxon>Pseudomonadati</taxon>
        <taxon>Myxococcota</taxon>
        <taxon>Myxococcia</taxon>
        <taxon>Myxococcales</taxon>
        <taxon>Cystobacterineae</taxon>
        <taxon>Myxococcaceae</taxon>
        <taxon>Pyxidicoccus</taxon>
    </lineage>
</organism>
<dbReference type="EMBL" id="JABBJJ010000280">
    <property type="protein sequence ID" value="NMO20915.1"/>
    <property type="molecule type" value="Genomic_DNA"/>
</dbReference>
<dbReference type="RefSeq" id="WP_169350120.1">
    <property type="nucleotide sequence ID" value="NZ_JABBJJ010000280.1"/>
</dbReference>
<dbReference type="Gene3D" id="2.60.40.1120">
    <property type="entry name" value="Carboxypeptidase-like, regulatory domain"/>
    <property type="match status" value="3"/>
</dbReference>
<keyword evidence="4" id="KW-1185">Reference proteome</keyword>
<comment type="caution">
    <text evidence="3">The sequence shown here is derived from an EMBL/GenBank/DDBJ whole genome shotgun (WGS) entry which is preliminary data.</text>
</comment>
<protein>
    <submittedName>
        <fullName evidence="3">PDZ domain-containing protein</fullName>
    </submittedName>
</protein>
<feature type="compositionally biased region" description="Polar residues" evidence="1">
    <location>
        <begin position="40"/>
        <end position="52"/>
    </location>
</feature>
<dbReference type="InterPro" id="IPR013784">
    <property type="entry name" value="Carb-bd-like_fold"/>
</dbReference>
<dbReference type="InterPro" id="IPR008969">
    <property type="entry name" value="CarboxyPept-like_regulatory"/>
</dbReference>
<evidence type="ECO:0000259" key="2">
    <source>
        <dbReference type="PROSITE" id="PS50106"/>
    </source>
</evidence>
<dbReference type="AlphaFoldDB" id="A0A848LSJ7"/>
<dbReference type="Proteomes" id="UP000518300">
    <property type="component" value="Unassembled WGS sequence"/>
</dbReference>
<dbReference type="PROSITE" id="PS50106">
    <property type="entry name" value="PDZ"/>
    <property type="match status" value="1"/>
</dbReference>
<dbReference type="SMART" id="SM00228">
    <property type="entry name" value="PDZ"/>
    <property type="match status" value="1"/>
</dbReference>
<evidence type="ECO:0000256" key="1">
    <source>
        <dbReference type="SAM" id="MobiDB-lite"/>
    </source>
</evidence>
<gene>
    <name evidence="3" type="ORF">HG543_39635</name>
</gene>
<dbReference type="Gene3D" id="2.30.42.10">
    <property type="match status" value="1"/>
</dbReference>
<dbReference type="CDD" id="cd06782">
    <property type="entry name" value="cpPDZ_CPP-like"/>
    <property type="match status" value="1"/>
</dbReference>
<reference evidence="3 4" key="1">
    <citation type="submission" date="2020-04" db="EMBL/GenBank/DDBJ databases">
        <title>Draft genome of Pyxidicoccus fallax type strain.</title>
        <authorList>
            <person name="Whitworth D.E."/>
        </authorList>
    </citation>
    <scope>NUCLEOTIDE SEQUENCE [LARGE SCALE GENOMIC DNA]</scope>
    <source>
        <strain evidence="3 4">DSM 14698</strain>
    </source>
</reference>
<dbReference type="SUPFAM" id="SSF49452">
    <property type="entry name" value="Starch-binding domain-like"/>
    <property type="match status" value="3"/>
</dbReference>